<dbReference type="InterPro" id="IPR023415">
    <property type="entry name" value="LDLR_class-A_CS"/>
</dbReference>
<dbReference type="PROSITE" id="PS50068">
    <property type="entry name" value="LDLRA_2"/>
    <property type="match status" value="3"/>
</dbReference>
<feature type="non-terminal residue" evidence="4">
    <location>
        <position position="1372"/>
    </location>
</feature>
<feature type="domain" description="MAM" evidence="3">
    <location>
        <begin position="7"/>
        <end position="160"/>
    </location>
</feature>
<reference evidence="4" key="1">
    <citation type="submission" date="2016-09" db="EMBL/GenBank/DDBJ databases">
        <authorList>
            <person name="Capua I."/>
            <person name="De Benedictis P."/>
            <person name="Joannis T."/>
            <person name="Lombin L.H."/>
            <person name="Cattoli G."/>
        </authorList>
    </citation>
    <scope>NUCLEOTIDE SEQUENCE</scope>
</reference>
<dbReference type="InterPro" id="IPR000998">
    <property type="entry name" value="MAM_dom"/>
</dbReference>
<dbReference type="GO" id="GO:0016020">
    <property type="term" value="C:membrane"/>
    <property type="evidence" value="ECO:0007669"/>
    <property type="project" value="InterPro"/>
</dbReference>
<dbReference type="SMART" id="SM00192">
    <property type="entry name" value="LDLa"/>
    <property type="match status" value="3"/>
</dbReference>
<evidence type="ECO:0000313" key="4">
    <source>
        <dbReference type="EMBL" id="JAU00890.1"/>
    </source>
</evidence>
<dbReference type="Gene3D" id="2.60.120.200">
    <property type="match status" value="8"/>
</dbReference>
<dbReference type="SUPFAM" id="SSF57424">
    <property type="entry name" value="LDL receptor-like module"/>
    <property type="match status" value="3"/>
</dbReference>
<feature type="disulfide bond" evidence="2">
    <location>
        <begin position="682"/>
        <end position="700"/>
    </location>
</feature>
<accession>A0A1E1XPB4</accession>
<protein>
    <submittedName>
        <fullName evidence="4">Protein in meprin</fullName>
    </submittedName>
</protein>
<feature type="domain" description="MAM" evidence="3">
    <location>
        <begin position="929"/>
        <end position="1093"/>
    </location>
</feature>
<organism evidence="4">
    <name type="scientific">Amblyomma sculptum</name>
    <name type="common">Tick</name>
    <dbReference type="NCBI Taxonomy" id="1581419"/>
    <lineage>
        <taxon>Eukaryota</taxon>
        <taxon>Metazoa</taxon>
        <taxon>Ecdysozoa</taxon>
        <taxon>Arthropoda</taxon>
        <taxon>Chelicerata</taxon>
        <taxon>Arachnida</taxon>
        <taxon>Acari</taxon>
        <taxon>Parasitiformes</taxon>
        <taxon>Ixodida</taxon>
        <taxon>Ixodoidea</taxon>
        <taxon>Ixodidae</taxon>
        <taxon>Amblyomminae</taxon>
        <taxon>Amblyomma</taxon>
    </lineage>
</organism>
<dbReference type="InterPro" id="IPR013320">
    <property type="entry name" value="ConA-like_dom_sf"/>
</dbReference>
<feature type="domain" description="MAM" evidence="3">
    <location>
        <begin position="1264"/>
        <end position="1372"/>
    </location>
</feature>
<dbReference type="Pfam" id="PF00629">
    <property type="entry name" value="MAM"/>
    <property type="match status" value="8"/>
</dbReference>
<dbReference type="InterPro" id="IPR051560">
    <property type="entry name" value="MAM_domain-containing"/>
</dbReference>
<feature type="domain" description="MAM" evidence="3">
    <location>
        <begin position="503"/>
        <end position="668"/>
    </location>
</feature>
<keyword evidence="1 2" id="KW-1015">Disulfide bond</keyword>
<proteinExistence type="evidence at transcript level"/>
<dbReference type="EMBL" id="GFAA01002545">
    <property type="protein sequence ID" value="JAU00890.1"/>
    <property type="molecule type" value="mRNA"/>
</dbReference>
<comment type="caution">
    <text evidence="2">Lacks conserved residue(s) required for the propagation of feature annotation.</text>
</comment>
<dbReference type="PRINTS" id="PR00261">
    <property type="entry name" value="LDLRECEPTOR"/>
</dbReference>
<dbReference type="Gene3D" id="4.10.400.10">
    <property type="entry name" value="Low-density Lipoprotein Receptor"/>
    <property type="match status" value="3"/>
</dbReference>
<dbReference type="CDD" id="cd06263">
    <property type="entry name" value="MAM"/>
    <property type="match status" value="2"/>
</dbReference>
<reference evidence="4" key="2">
    <citation type="journal article" date="2017" name="Front. Cell. Infect. Microbiol.">
        <title>Analysis of the Salivary Gland Transcriptome of Unfed and Partially Fed Amblyomma sculptum Ticks and Descriptive Proteome of the Saliva.</title>
        <authorList>
            <person name="Esteves E."/>
            <person name="Maruyama S.R."/>
            <person name="Kawahara R."/>
            <person name="Fujita A."/>
            <person name="Martins L.A."/>
            <person name="Righi A.A."/>
            <person name="Costa F.B."/>
            <person name="Palmisano G."/>
            <person name="Labruna M.B."/>
            <person name="Sa-Nunes A."/>
            <person name="Ribeiro J.M.C."/>
            <person name="Fogaca A.C."/>
        </authorList>
    </citation>
    <scope>NUCLEOTIDE SEQUENCE</scope>
</reference>
<sequence length="1372" mass="154139">TSNNASATCTFEDGNMCGWNPNGGDVAWALNDPVKKVPDFPRFDHTVRAYRGRFIFISNDNPDKYVKAVLKSPDLAVNAANGACFSFWQFTDHDQRSLVRVRSGEQGLHEFTTRSSHKWNHILIDFKKAAENFTIEIEVYLDVGLIALDDLEVTPGKCPDRDFCPFEPAYTCQYRNGPGSFAPWTSVVAQKFGIPDHTLKSLKGHYLYLNTTSVDSHHPISRVFMAARPPTEATCVTFWWRGRGAVSQLNVYRFTKETAMRDPLVSAKTSPTDDWWNVRTVTVSSKRNWNLVFEVVAASRVMEDSGVMLDDVEFTDGECPPYDFCTFEDECLPWRVTNPGDESRFQVERAGSFPELSRDHTNQAEDGYYLLYKSPGAVGNQSSIVLREPFRYTCVSLWYYLPRLTDGVRLFLKSKSVDQTKGTWRHRKFNYPRNSLSPITALSGSHRNGFVAIDDIQISDLSCEEMNQYTGMFDCGNKQTVPMEKVCNFVPDCSNGADERDCGQCDFSESSCGWKLGDYMNSEAMAWRRTLIGDVPRSPPTGSDGRRSGYYLLLHSKYNLAYSGQRARIHSSDIRNTNKLCAMQFWFNYAQVGNHSDVEVKFHVGGYFITVWSLSALSKQAQPEVWNEARIDIGRYRTPVTVFFESTQYLLQQSLFAVDMINYTECALPVESGNCTDLEFRCTNGVCVPKTDLCNYVDDCGDNSDEMKCEDHRLGCNFDTSFCDWLPDAPLDKTKMHWFLMRPQTALFKSPTRDHTTGTPDGKFMILPSAQKTVKATVLGPILDTGADCSITFFYVSRGKSEPQLTLNVRTTKDGPWKPVWTQTGPTEFMHFTVATVQLAETSPYQVAFLGEHRKSGHDGYVAIDDVTFSQSCKTYDKELPAASTPTPATPVCDEGEFQCAPSTQCIPLTQVCDFQNDCTNEADEAMCGACDFSNGMCGLENEYPHSRLGWKWTTAQEGGRKENFPKVDSTLRDDGAYAAFSVLNPRVAFGVQRSMITPRLGEIAHSCVVSFSYYLPHIRYSQLSLGVMHRSASDTLSTSAHILSTLTAFSVRDRWAKESVKIGNWDAGARLFYKAPTPGVSIDNIVYSNCHPDTQSEGWEATRHVSCNFSQPHDCGWFPERSEGYSQWVHHSGTERFKLPWLPSDDAMRSGAFMYAAHVRLAHIVSVRMGPTPDHGRCFTFWYNMWHPRSGQLNLLQRVANASTTVLWTREGPQGKAWQQGQVQVQCDEPHQFVFEAKIGKFSPGVIAIDRLELTDGQCDTAKLCTFDSGTCGWQLHNWEVTQGNNVMLPAADHGSGGPSGSFALAKSPSGRMVSPEEWHGTSQPKCLRFWFFVAGGTTETLNVTRVLNEGQEESLWYATAAEASTQRWYS</sequence>
<dbReference type="SUPFAM" id="SSF49899">
    <property type="entry name" value="Concanavalin A-like lectins/glucanases"/>
    <property type="match status" value="8"/>
</dbReference>
<feature type="disulfide bond" evidence="2">
    <location>
        <begin position="487"/>
        <end position="502"/>
    </location>
</feature>
<dbReference type="PROSITE" id="PS50060">
    <property type="entry name" value="MAM_2"/>
    <property type="match status" value="8"/>
</dbReference>
<dbReference type="InterPro" id="IPR036055">
    <property type="entry name" value="LDL_receptor-like_sf"/>
</dbReference>
<dbReference type="Pfam" id="PF00057">
    <property type="entry name" value="Ldl_recept_a"/>
    <property type="match status" value="2"/>
</dbReference>
<dbReference type="PANTHER" id="PTHR23282">
    <property type="entry name" value="APICAL ENDOSOMAL GLYCOPROTEIN PRECURSOR"/>
    <property type="match status" value="1"/>
</dbReference>
<dbReference type="SMART" id="SM00137">
    <property type="entry name" value="MAM"/>
    <property type="match status" value="4"/>
</dbReference>
<feature type="domain" description="MAM" evidence="3">
    <location>
        <begin position="162"/>
        <end position="321"/>
    </location>
</feature>
<feature type="domain" description="MAM" evidence="3">
    <location>
        <begin position="323"/>
        <end position="465"/>
    </location>
</feature>
<evidence type="ECO:0000256" key="1">
    <source>
        <dbReference type="ARBA" id="ARBA00023157"/>
    </source>
</evidence>
<feature type="domain" description="MAM" evidence="3">
    <location>
        <begin position="714"/>
        <end position="875"/>
    </location>
</feature>
<evidence type="ECO:0000259" key="3">
    <source>
        <dbReference type="PROSITE" id="PS50060"/>
    </source>
</evidence>
<dbReference type="InterPro" id="IPR002172">
    <property type="entry name" value="LDrepeatLR_classA_rpt"/>
</dbReference>
<dbReference type="PROSITE" id="PS01209">
    <property type="entry name" value="LDLRA_1"/>
    <property type="match status" value="1"/>
</dbReference>
<feature type="non-terminal residue" evidence="4">
    <location>
        <position position="1"/>
    </location>
</feature>
<feature type="disulfide bond" evidence="2">
    <location>
        <begin position="913"/>
        <end position="928"/>
    </location>
</feature>
<dbReference type="CDD" id="cd00112">
    <property type="entry name" value="LDLa"/>
    <property type="match status" value="3"/>
</dbReference>
<dbReference type="PANTHER" id="PTHR23282:SF101">
    <property type="entry name" value="MAM DOMAIN-CONTAINING PROTEIN"/>
    <property type="match status" value="1"/>
</dbReference>
<evidence type="ECO:0000256" key="2">
    <source>
        <dbReference type="PROSITE-ProRule" id="PRU00124"/>
    </source>
</evidence>
<name>A0A1E1XPB4_AMBSC</name>
<feature type="disulfide bond" evidence="2">
    <location>
        <begin position="694"/>
        <end position="709"/>
    </location>
</feature>
<feature type="disulfide bond" evidence="2">
    <location>
        <begin position="475"/>
        <end position="493"/>
    </location>
</feature>
<feature type="domain" description="MAM" evidence="3">
    <location>
        <begin position="1106"/>
        <end position="1262"/>
    </location>
</feature>
<feature type="disulfide bond" evidence="2">
    <location>
        <begin position="675"/>
        <end position="687"/>
    </location>
</feature>